<gene>
    <name evidence="1" type="ORF">Eyrgjafa_gp_10</name>
</gene>
<accession>A0A7S5Y930</accession>
<name>A0A7S5Y930_9CAUD</name>
<sequence length="77" mass="8680">MSTYNVVYRPKNEFDLQDTSIDSLIMTAEGVLEDFKKMKELGVVINDNQSGNISMDCETTDPKTIIELKSLGFEKLS</sequence>
<dbReference type="Proteomes" id="UP000594646">
    <property type="component" value="Genome"/>
</dbReference>
<protein>
    <submittedName>
        <fullName evidence="1">Uncharacterized protein</fullName>
    </submittedName>
</protein>
<evidence type="ECO:0000313" key="1">
    <source>
        <dbReference type="EMBL" id="QLF88156.1"/>
    </source>
</evidence>
<keyword evidence="2" id="KW-1185">Reference proteome</keyword>
<dbReference type="EMBL" id="MT375523">
    <property type="protein sequence ID" value="QLF88156.1"/>
    <property type="molecule type" value="Genomic_DNA"/>
</dbReference>
<organism evidence="1 2">
    <name type="scientific">Pelagibacter phage Eyrgjafa EXVC018P</name>
    <dbReference type="NCBI Taxonomy" id="2736227"/>
    <lineage>
        <taxon>Viruses</taxon>
        <taxon>Duplodnaviria</taxon>
        <taxon>Heunggongvirae</taxon>
        <taxon>Uroviricota</taxon>
        <taxon>Caudoviricetes</taxon>
        <taxon>Autographivirales</taxon>
        <taxon>Fussvirus</taxon>
        <taxon>Fussvirus Eyrgjafa EXVC018P</taxon>
    </lineage>
</organism>
<evidence type="ECO:0000313" key="2">
    <source>
        <dbReference type="Proteomes" id="UP000594646"/>
    </source>
</evidence>
<reference evidence="2" key="1">
    <citation type="submission" date="2020-04" db="EMBL/GenBank/DDBJ databases">
        <title>Efficient Dilution-to-Extinction isolation of novel virus-host model systems for fastidious heterotrophic bacteria.</title>
        <authorList>
            <person name="Buchholz H.H."/>
            <person name="Temperton B."/>
            <person name="Michelsen M."/>
            <person name="Allen M."/>
        </authorList>
    </citation>
    <scope>NUCLEOTIDE SEQUENCE [LARGE SCALE GENOMIC DNA]</scope>
</reference>
<proteinExistence type="predicted"/>